<accession>A0A1I6UA72</accession>
<dbReference type="PROSITE" id="PS50853">
    <property type="entry name" value="FN3"/>
    <property type="match status" value="1"/>
</dbReference>
<dbReference type="Gene3D" id="2.60.40.10">
    <property type="entry name" value="Immunoglobulins"/>
    <property type="match status" value="1"/>
</dbReference>
<proteinExistence type="predicted"/>
<dbReference type="CDD" id="cd00063">
    <property type="entry name" value="FN3"/>
    <property type="match status" value="1"/>
</dbReference>
<dbReference type="Proteomes" id="UP000198785">
    <property type="component" value="Unassembled WGS sequence"/>
</dbReference>
<dbReference type="InterPro" id="IPR013783">
    <property type="entry name" value="Ig-like_fold"/>
</dbReference>
<dbReference type="AlphaFoldDB" id="A0A1I6UA72"/>
<name>A0A1I6UA72_9SPHI</name>
<dbReference type="STRING" id="683125.SAMN05660206_10888"/>
<evidence type="ECO:0000259" key="1">
    <source>
        <dbReference type="PROSITE" id="PS50853"/>
    </source>
</evidence>
<sequence length="210" mass="23641">MRKARVHINYEDWDDYSLATLSGRTLSSMTDNANFPEPRPELTVYRALVNDYREKHEVASKKGSQFEKKAKDNARAALLMAMHELAFYVNTVARGDAEILASSGFELLAPPQSKQYPKVVTNIRLADGRFSGEIKLMFSALKEAYEYEYNYSTVLGADGDPVWGEVHRTSTSRMNYISGLPPGSTCYVRVRARNKKGIGDWSNSVSLIVR</sequence>
<dbReference type="OrthoDB" id="9792152at2"/>
<gene>
    <name evidence="2" type="ORF">SAMN05660206_10888</name>
</gene>
<feature type="domain" description="Fibronectin type-III" evidence="1">
    <location>
        <begin position="119"/>
        <end position="210"/>
    </location>
</feature>
<keyword evidence="3" id="KW-1185">Reference proteome</keyword>
<dbReference type="EMBL" id="FOZZ01000008">
    <property type="protein sequence ID" value="SFS98419.1"/>
    <property type="molecule type" value="Genomic_DNA"/>
</dbReference>
<dbReference type="InterPro" id="IPR036116">
    <property type="entry name" value="FN3_sf"/>
</dbReference>
<protein>
    <recommendedName>
        <fullName evidence="1">Fibronectin type-III domain-containing protein</fullName>
    </recommendedName>
</protein>
<dbReference type="SUPFAM" id="SSF49265">
    <property type="entry name" value="Fibronectin type III"/>
    <property type="match status" value="1"/>
</dbReference>
<evidence type="ECO:0000313" key="3">
    <source>
        <dbReference type="Proteomes" id="UP000198785"/>
    </source>
</evidence>
<evidence type="ECO:0000313" key="2">
    <source>
        <dbReference type="EMBL" id="SFS98419.1"/>
    </source>
</evidence>
<dbReference type="InterPro" id="IPR003961">
    <property type="entry name" value="FN3_dom"/>
</dbReference>
<reference evidence="2 3" key="1">
    <citation type="submission" date="2016-10" db="EMBL/GenBank/DDBJ databases">
        <authorList>
            <person name="de Groot N.N."/>
        </authorList>
    </citation>
    <scope>NUCLEOTIDE SEQUENCE [LARGE SCALE GENOMIC DNA]</scope>
    <source>
        <strain evidence="2 3">DSM 22789</strain>
    </source>
</reference>
<organism evidence="2 3">
    <name type="scientific">Sphingobacterium wenxiniae</name>
    <dbReference type="NCBI Taxonomy" id="683125"/>
    <lineage>
        <taxon>Bacteria</taxon>
        <taxon>Pseudomonadati</taxon>
        <taxon>Bacteroidota</taxon>
        <taxon>Sphingobacteriia</taxon>
        <taxon>Sphingobacteriales</taxon>
        <taxon>Sphingobacteriaceae</taxon>
        <taxon>Sphingobacterium</taxon>
    </lineage>
</organism>
<dbReference type="RefSeq" id="WP_093366299.1">
    <property type="nucleotide sequence ID" value="NZ_FOZZ01000008.1"/>
</dbReference>